<protein>
    <submittedName>
        <fullName evidence="1">Uncharacterized protein</fullName>
    </submittedName>
</protein>
<name>A0A9P9H9E1_FUSRE</name>
<reference evidence="1" key="1">
    <citation type="journal article" date="2021" name="Nat. Commun.">
        <title>Genetic determinants of endophytism in the Arabidopsis root mycobiome.</title>
        <authorList>
            <person name="Mesny F."/>
            <person name="Miyauchi S."/>
            <person name="Thiergart T."/>
            <person name="Pickel B."/>
            <person name="Atanasova L."/>
            <person name="Karlsson M."/>
            <person name="Huettel B."/>
            <person name="Barry K.W."/>
            <person name="Haridas S."/>
            <person name="Chen C."/>
            <person name="Bauer D."/>
            <person name="Andreopoulos W."/>
            <person name="Pangilinan J."/>
            <person name="LaButti K."/>
            <person name="Riley R."/>
            <person name="Lipzen A."/>
            <person name="Clum A."/>
            <person name="Drula E."/>
            <person name="Henrissat B."/>
            <person name="Kohler A."/>
            <person name="Grigoriev I.V."/>
            <person name="Martin F.M."/>
            <person name="Hacquard S."/>
        </authorList>
    </citation>
    <scope>NUCLEOTIDE SEQUENCE</scope>
    <source>
        <strain evidence="1">MPI-CAGE-AT-0023</strain>
    </source>
</reference>
<dbReference type="OrthoDB" id="8062037at2759"/>
<comment type="caution">
    <text evidence="1">The sequence shown here is derived from an EMBL/GenBank/DDBJ whole genome shotgun (WGS) entry which is preliminary data.</text>
</comment>
<dbReference type="Proteomes" id="UP000720189">
    <property type="component" value="Unassembled WGS sequence"/>
</dbReference>
<dbReference type="AlphaFoldDB" id="A0A9P9H9E1"/>
<dbReference type="EMBL" id="JAGMUX010000007">
    <property type="protein sequence ID" value="KAH7253564.1"/>
    <property type="molecule type" value="Genomic_DNA"/>
</dbReference>
<evidence type="ECO:0000313" key="2">
    <source>
        <dbReference type="Proteomes" id="UP000720189"/>
    </source>
</evidence>
<sequence length="295" mass="33227">MGVLKEVLSTIPLSHQCRPFLLVTRVSSRPRYRGDNNPKLLQRPDLFRKGHVRMPSVRGKHPAEPHEAEQRRGGSLRCAYHKTKNFARSLISRKGVASMQKLSWQESLPFGGRSRSGTTLSNKTALVILAGDRCSEIDTAAFMLLHVIQLLKLAHMFYHVSLDLENHEYDDEDGLAQSQSNKDFKRAILLCCRLLERRDGTTGLTARAASETEKPQVSWLFRPRSSVDLDGTNWSMPNTTRRPFYGEYMPSHKPGMAFTPNVVGKGGKTDDCCKMCSIKRAIPKKDVNDTTTTQI</sequence>
<proteinExistence type="predicted"/>
<keyword evidence="2" id="KW-1185">Reference proteome</keyword>
<gene>
    <name evidence="1" type="ORF">BKA55DRAFT_538431</name>
</gene>
<dbReference type="GeneID" id="70219987"/>
<organism evidence="1 2">
    <name type="scientific">Fusarium redolens</name>
    <dbReference type="NCBI Taxonomy" id="48865"/>
    <lineage>
        <taxon>Eukaryota</taxon>
        <taxon>Fungi</taxon>
        <taxon>Dikarya</taxon>
        <taxon>Ascomycota</taxon>
        <taxon>Pezizomycotina</taxon>
        <taxon>Sordariomycetes</taxon>
        <taxon>Hypocreomycetidae</taxon>
        <taxon>Hypocreales</taxon>
        <taxon>Nectriaceae</taxon>
        <taxon>Fusarium</taxon>
        <taxon>Fusarium redolens species complex</taxon>
    </lineage>
</organism>
<accession>A0A9P9H9E1</accession>
<dbReference type="RefSeq" id="XP_046049811.1">
    <property type="nucleotide sequence ID" value="XM_046190033.1"/>
</dbReference>
<evidence type="ECO:0000313" key="1">
    <source>
        <dbReference type="EMBL" id="KAH7253564.1"/>
    </source>
</evidence>